<comment type="caution">
    <text evidence="3">The sequence shown here is derived from an EMBL/GenBank/DDBJ whole genome shotgun (WGS) entry which is preliminary data.</text>
</comment>
<evidence type="ECO:0000313" key="4">
    <source>
        <dbReference type="Proteomes" id="UP001445335"/>
    </source>
</evidence>
<dbReference type="GO" id="GO:0005829">
    <property type="term" value="C:cytosol"/>
    <property type="evidence" value="ECO:0007669"/>
    <property type="project" value="TreeGrafter"/>
</dbReference>
<dbReference type="SMART" id="SM00327">
    <property type="entry name" value="VWA"/>
    <property type="match status" value="1"/>
</dbReference>
<dbReference type="InterPro" id="IPR002035">
    <property type="entry name" value="VWF_A"/>
</dbReference>
<dbReference type="EMBL" id="JALJOU010000002">
    <property type="protein sequence ID" value="KAK9845944.1"/>
    <property type="molecule type" value="Genomic_DNA"/>
</dbReference>
<name>A0AAW1SHU4_9CHLO</name>
<organism evidence="3 4">
    <name type="scientific">Elliptochloris bilobata</name>
    <dbReference type="NCBI Taxonomy" id="381761"/>
    <lineage>
        <taxon>Eukaryota</taxon>
        <taxon>Viridiplantae</taxon>
        <taxon>Chlorophyta</taxon>
        <taxon>core chlorophytes</taxon>
        <taxon>Trebouxiophyceae</taxon>
        <taxon>Trebouxiophyceae incertae sedis</taxon>
        <taxon>Elliptochloris clade</taxon>
        <taxon>Elliptochloris</taxon>
    </lineage>
</organism>
<feature type="region of interest" description="Disordered" evidence="1">
    <location>
        <begin position="572"/>
        <end position="624"/>
    </location>
</feature>
<feature type="compositionally biased region" description="Basic and acidic residues" evidence="1">
    <location>
        <begin position="598"/>
        <end position="613"/>
    </location>
</feature>
<dbReference type="PANTHER" id="PTHR36846">
    <property type="entry name" value="PROTEIN VIAA"/>
    <property type="match status" value="1"/>
</dbReference>
<feature type="domain" description="VWFA" evidence="2">
    <location>
        <begin position="363"/>
        <end position="536"/>
    </location>
</feature>
<dbReference type="InterPro" id="IPR036465">
    <property type="entry name" value="vWFA_dom_sf"/>
</dbReference>
<dbReference type="SUPFAM" id="SSF53300">
    <property type="entry name" value="vWA-like"/>
    <property type="match status" value="1"/>
</dbReference>
<sequence>MAQLLRLAHIRARVEGGDSNDAVKASARGLLLWKAALARGLLPDDVTLAQLAEDVDSPVAGWPLAELRWPDEPLRAVLIRALSQLGIARFCKKYTAVLDTLLRTLLELICKYEKTVLGEAEEREERETDAAGNAYMTVAELIAQEAERRAVRAGGGAAALTPAKVEEEAEEEDEERAAWTPERRTAEELVAALVGQWQKPIETLARAGRAFEGLEALLGGGGFDLGGGIWARKGWGEMDRMRARLEDLKELRDLVRSLGRGGGWGPLRRAPIQFLDERGRPGLLRTVLEAQETRGLTRSDDISRLLPSEAANMARGRRVRQSKLLFFAKLAEKALQTYERDGWGEYVTQIVPERREIRPTADRGPILLCVDTSGSMRGARETVAKALALECMRAARAQERGCFVFAFAGPQEVAELELGTDMASVNNLLGFLEKVFNGGSDFNEPVRRCLERLHQAAWANSDILLVSDGELRQPGPEIMRKLAGAKDKLGLRVHGLIVGSPEKKRADPAVLRQLCAHTLPSGKNELLVNEFEGWASVRGEPSLVFDWDDAAGDAARRERGLHLEKLRNAEMKRRRLAAREPGGAKRDVAKLMPAKGQTEFDDKPKAERKRDPTRLMPGKNQTEF</sequence>
<accession>A0AAW1SHU4</accession>
<dbReference type="Gene3D" id="3.40.50.410">
    <property type="entry name" value="von Willebrand factor, type A domain"/>
    <property type="match status" value="1"/>
</dbReference>
<reference evidence="3 4" key="1">
    <citation type="journal article" date="2024" name="Nat. Commun.">
        <title>Phylogenomics reveals the evolutionary origins of lichenization in chlorophyte algae.</title>
        <authorList>
            <person name="Puginier C."/>
            <person name="Libourel C."/>
            <person name="Otte J."/>
            <person name="Skaloud P."/>
            <person name="Haon M."/>
            <person name="Grisel S."/>
            <person name="Petersen M."/>
            <person name="Berrin J.G."/>
            <person name="Delaux P.M."/>
            <person name="Dal Grande F."/>
            <person name="Keller J."/>
        </authorList>
    </citation>
    <scope>NUCLEOTIDE SEQUENCE [LARGE SCALE GENOMIC DNA]</scope>
    <source>
        <strain evidence="3 4">SAG 245.80</strain>
    </source>
</reference>
<evidence type="ECO:0000256" key="1">
    <source>
        <dbReference type="SAM" id="MobiDB-lite"/>
    </source>
</evidence>
<dbReference type="Pfam" id="PF13519">
    <property type="entry name" value="VWA_2"/>
    <property type="match status" value="1"/>
</dbReference>
<feature type="region of interest" description="Disordered" evidence="1">
    <location>
        <begin position="161"/>
        <end position="181"/>
    </location>
</feature>
<evidence type="ECO:0000259" key="2">
    <source>
        <dbReference type="SMART" id="SM00327"/>
    </source>
</evidence>
<proteinExistence type="predicted"/>
<dbReference type="AlphaFoldDB" id="A0AAW1SHU4"/>
<gene>
    <name evidence="3" type="ORF">WJX81_006586</name>
</gene>
<evidence type="ECO:0000313" key="3">
    <source>
        <dbReference type="EMBL" id="KAK9845944.1"/>
    </source>
</evidence>
<dbReference type="Proteomes" id="UP001445335">
    <property type="component" value="Unassembled WGS sequence"/>
</dbReference>
<protein>
    <recommendedName>
        <fullName evidence="2">VWFA domain-containing protein</fullName>
    </recommendedName>
</protein>
<dbReference type="PANTHER" id="PTHR36846:SF1">
    <property type="entry name" value="PROTEIN VIAA"/>
    <property type="match status" value="1"/>
</dbReference>
<keyword evidence="4" id="KW-1185">Reference proteome</keyword>